<dbReference type="GO" id="GO:0008076">
    <property type="term" value="C:voltage-gated potassium channel complex"/>
    <property type="evidence" value="ECO:0007669"/>
    <property type="project" value="InterPro"/>
</dbReference>
<evidence type="ECO:0000256" key="8">
    <source>
        <dbReference type="SAM" id="Phobius"/>
    </source>
</evidence>
<dbReference type="GO" id="GO:0001508">
    <property type="term" value="P:action potential"/>
    <property type="evidence" value="ECO:0007669"/>
    <property type="project" value="TreeGrafter"/>
</dbReference>
<dbReference type="Gene3D" id="1.10.287.70">
    <property type="match status" value="1"/>
</dbReference>
<dbReference type="AlphaFoldDB" id="A0A4S4KJ21"/>
<evidence type="ECO:0000313" key="11">
    <source>
        <dbReference type="Proteomes" id="UP000309038"/>
    </source>
</evidence>
<comment type="subcellular location">
    <subcellularLocation>
        <location evidence="1">Membrane</location>
        <topology evidence="1">Multi-pass membrane protein</topology>
    </subcellularLocation>
</comment>
<organism evidence="10 11">
    <name type="scientific">Hermanssonia centrifuga</name>
    <dbReference type="NCBI Taxonomy" id="98765"/>
    <lineage>
        <taxon>Eukaryota</taxon>
        <taxon>Fungi</taxon>
        <taxon>Dikarya</taxon>
        <taxon>Basidiomycota</taxon>
        <taxon>Agaricomycotina</taxon>
        <taxon>Agaricomycetes</taxon>
        <taxon>Polyporales</taxon>
        <taxon>Meruliaceae</taxon>
        <taxon>Hermanssonia</taxon>
    </lineage>
</organism>
<feature type="transmembrane region" description="Helical" evidence="8">
    <location>
        <begin position="12"/>
        <end position="33"/>
    </location>
</feature>
<evidence type="ECO:0000256" key="2">
    <source>
        <dbReference type="ARBA" id="ARBA00022448"/>
    </source>
</evidence>
<dbReference type="PANTHER" id="PTHR11537">
    <property type="entry name" value="VOLTAGE-GATED POTASSIUM CHANNEL"/>
    <property type="match status" value="1"/>
</dbReference>
<evidence type="ECO:0000256" key="7">
    <source>
        <dbReference type="ARBA" id="ARBA00023303"/>
    </source>
</evidence>
<keyword evidence="4 8" id="KW-1133">Transmembrane helix</keyword>
<keyword evidence="2" id="KW-0813">Transport</keyword>
<accession>A0A4S4KJ21</accession>
<keyword evidence="7" id="KW-0407">Ion channel</keyword>
<evidence type="ECO:0000256" key="4">
    <source>
        <dbReference type="ARBA" id="ARBA00022989"/>
    </source>
</evidence>
<dbReference type="GO" id="GO:0005249">
    <property type="term" value="F:voltage-gated potassium channel activity"/>
    <property type="evidence" value="ECO:0007669"/>
    <property type="project" value="InterPro"/>
</dbReference>
<evidence type="ECO:0000256" key="3">
    <source>
        <dbReference type="ARBA" id="ARBA00022692"/>
    </source>
</evidence>
<proteinExistence type="predicted"/>
<evidence type="ECO:0000256" key="6">
    <source>
        <dbReference type="ARBA" id="ARBA00023136"/>
    </source>
</evidence>
<reference evidence="10 11" key="1">
    <citation type="submission" date="2019-02" db="EMBL/GenBank/DDBJ databases">
        <title>Genome sequencing of the rare red list fungi Phlebia centrifuga.</title>
        <authorList>
            <person name="Buettner E."/>
            <person name="Kellner H."/>
        </authorList>
    </citation>
    <scope>NUCLEOTIDE SEQUENCE [LARGE SCALE GENOMIC DNA]</scope>
    <source>
        <strain evidence="10 11">DSM 108282</strain>
    </source>
</reference>
<dbReference type="InterPro" id="IPR028325">
    <property type="entry name" value="VG_K_chnl"/>
</dbReference>
<sequence>MYLSFRRSEHALLALAFFVVMVLIVFSTLLYFAERGSWDETLGTFMNSDGDPSQFASIPAAMWFVIVTITTVGYGEITPRSFLGRLITVPLLVFGLLLIALPTFVLGREFSMVWDLMKEHQASEEEEEELPTPLASPILRRNRNRSSWDMRLDSLAAEAMMPLSAVNRRHAQRDRAELASQLNDLRATVETQGEMLRRMMEILDEKGKQRAVRENEPNNGWS</sequence>
<dbReference type="Pfam" id="PF07885">
    <property type="entry name" value="Ion_trans_2"/>
    <property type="match status" value="1"/>
</dbReference>
<evidence type="ECO:0000256" key="1">
    <source>
        <dbReference type="ARBA" id="ARBA00004141"/>
    </source>
</evidence>
<protein>
    <recommendedName>
        <fullName evidence="9">Potassium channel domain-containing protein</fullName>
    </recommendedName>
</protein>
<keyword evidence="5" id="KW-0406">Ion transport</keyword>
<evidence type="ECO:0000259" key="9">
    <source>
        <dbReference type="Pfam" id="PF07885"/>
    </source>
</evidence>
<evidence type="ECO:0000313" key="10">
    <source>
        <dbReference type="EMBL" id="THG98354.1"/>
    </source>
</evidence>
<feature type="transmembrane region" description="Helical" evidence="8">
    <location>
        <begin position="86"/>
        <end position="107"/>
    </location>
</feature>
<gene>
    <name evidence="10" type="ORF">EW026_g3817</name>
</gene>
<evidence type="ECO:0000256" key="5">
    <source>
        <dbReference type="ARBA" id="ARBA00023065"/>
    </source>
</evidence>
<feature type="transmembrane region" description="Helical" evidence="8">
    <location>
        <begin position="53"/>
        <end position="74"/>
    </location>
</feature>
<keyword evidence="3 8" id="KW-0812">Transmembrane</keyword>
<dbReference type="PANTHER" id="PTHR11537:SF254">
    <property type="entry name" value="POTASSIUM VOLTAGE-GATED CHANNEL PROTEIN SHAB"/>
    <property type="match status" value="1"/>
</dbReference>
<keyword evidence="6 8" id="KW-0472">Membrane</keyword>
<name>A0A4S4KJ21_9APHY</name>
<dbReference type="PRINTS" id="PR00169">
    <property type="entry name" value="KCHANNEL"/>
</dbReference>
<dbReference type="EMBL" id="SGPJ01000123">
    <property type="protein sequence ID" value="THG98354.1"/>
    <property type="molecule type" value="Genomic_DNA"/>
</dbReference>
<comment type="caution">
    <text evidence="10">The sequence shown here is derived from an EMBL/GenBank/DDBJ whole genome shotgun (WGS) entry which is preliminary data.</text>
</comment>
<feature type="domain" description="Potassium channel" evidence="9">
    <location>
        <begin position="20"/>
        <end position="109"/>
    </location>
</feature>
<dbReference type="Proteomes" id="UP000309038">
    <property type="component" value="Unassembled WGS sequence"/>
</dbReference>
<dbReference type="SUPFAM" id="SSF81324">
    <property type="entry name" value="Voltage-gated potassium channels"/>
    <property type="match status" value="1"/>
</dbReference>
<keyword evidence="11" id="KW-1185">Reference proteome</keyword>
<dbReference type="InterPro" id="IPR013099">
    <property type="entry name" value="K_chnl_dom"/>
</dbReference>
<dbReference type="FunFam" id="1.10.287.70:FF:000097">
    <property type="entry name" value="Potassium voltage-gated channel subfamily G member 3"/>
    <property type="match status" value="1"/>
</dbReference>